<keyword evidence="1" id="KW-0547">Nucleotide-binding</keyword>
<dbReference type="Proteomes" id="UP000033140">
    <property type="component" value="Unassembled WGS sequence"/>
</dbReference>
<feature type="region of interest" description="Disordered" evidence="2">
    <location>
        <begin position="680"/>
        <end position="701"/>
    </location>
</feature>
<dbReference type="SMART" id="SM00487">
    <property type="entry name" value="DEXDc"/>
    <property type="match status" value="1"/>
</dbReference>
<evidence type="ECO:0000313" key="6">
    <source>
        <dbReference type="Proteomes" id="UP000033140"/>
    </source>
</evidence>
<dbReference type="GO" id="GO:0061749">
    <property type="term" value="F:forked DNA-dependent helicase activity"/>
    <property type="evidence" value="ECO:0007669"/>
    <property type="project" value="TreeGrafter"/>
</dbReference>
<dbReference type="AlphaFoldDB" id="A0A0E9N7X3"/>
<dbReference type="PANTHER" id="PTHR47396:SF1">
    <property type="entry name" value="ATP-DEPENDENT HELICASE IRC3-RELATED"/>
    <property type="match status" value="1"/>
</dbReference>
<dbReference type="GO" id="GO:0005759">
    <property type="term" value="C:mitochondrial matrix"/>
    <property type="evidence" value="ECO:0007669"/>
    <property type="project" value="TreeGrafter"/>
</dbReference>
<dbReference type="Gene3D" id="3.40.50.300">
    <property type="entry name" value="P-loop containing nucleotide triphosphate hydrolases"/>
    <property type="match status" value="2"/>
</dbReference>
<protein>
    <submittedName>
        <fullName evidence="5">Uncharacterized protein</fullName>
    </submittedName>
</protein>
<dbReference type="InterPro" id="IPR027417">
    <property type="entry name" value="P-loop_NTPase"/>
</dbReference>
<dbReference type="EMBL" id="BACD03000001">
    <property type="protein sequence ID" value="GAO45924.1"/>
    <property type="molecule type" value="Genomic_DNA"/>
</dbReference>
<feature type="domain" description="Helicase C-terminal" evidence="4">
    <location>
        <begin position="286"/>
        <end position="433"/>
    </location>
</feature>
<dbReference type="GO" id="GO:0032042">
    <property type="term" value="P:mitochondrial DNA metabolic process"/>
    <property type="evidence" value="ECO:0007669"/>
    <property type="project" value="TreeGrafter"/>
</dbReference>
<feature type="domain" description="Helicase ATP-binding" evidence="3">
    <location>
        <begin position="69"/>
        <end position="231"/>
    </location>
</feature>
<dbReference type="InterPro" id="IPR050742">
    <property type="entry name" value="Helicase_Restrict-Modif_Enz"/>
</dbReference>
<proteinExistence type="predicted"/>
<dbReference type="InterPro" id="IPR014001">
    <property type="entry name" value="Helicase_ATP-bd"/>
</dbReference>
<dbReference type="InterPro" id="IPR006935">
    <property type="entry name" value="Helicase/UvrB_N"/>
</dbReference>
<keyword evidence="1" id="KW-0067">ATP-binding</keyword>
<dbReference type="GO" id="GO:0005524">
    <property type="term" value="F:ATP binding"/>
    <property type="evidence" value="ECO:0007669"/>
    <property type="project" value="InterPro"/>
</dbReference>
<evidence type="ECO:0000259" key="4">
    <source>
        <dbReference type="PROSITE" id="PS51194"/>
    </source>
</evidence>
<name>A0A0E9N7X3_SAICN</name>
<gene>
    <name evidence="5" type="ORF">G7K_0170-t1</name>
</gene>
<dbReference type="Pfam" id="PF04851">
    <property type="entry name" value="ResIII"/>
    <property type="match status" value="1"/>
</dbReference>
<evidence type="ECO:0000313" key="5">
    <source>
        <dbReference type="EMBL" id="GAO45924.1"/>
    </source>
</evidence>
<organism evidence="5 6">
    <name type="scientific">Saitoella complicata (strain BCRC 22490 / CBS 7301 / JCM 7358 / NBRC 10748 / NRRL Y-17804)</name>
    <dbReference type="NCBI Taxonomy" id="698492"/>
    <lineage>
        <taxon>Eukaryota</taxon>
        <taxon>Fungi</taxon>
        <taxon>Dikarya</taxon>
        <taxon>Ascomycota</taxon>
        <taxon>Taphrinomycotina</taxon>
        <taxon>Taphrinomycotina incertae sedis</taxon>
        <taxon>Saitoella</taxon>
    </lineage>
</organism>
<dbReference type="SMART" id="SM00490">
    <property type="entry name" value="HELICc"/>
    <property type="match status" value="1"/>
</dbReference>
<dbReference type="OMA" id="HVIDMVA"/>
<dbReference type="GO" id="GO:0036121">
    <property type="term" value="F:double-stranded DNA helicase activity"/>
    <property type="evidence" value="ECO:0007669"/>
    <property type="project" value="TreeGrafter"/>
</dbReference>
<comment type="caution">
    <text evidence="5">The sequence shown here is derived from an EMBL/GenBank/DDBJ whole genome shotgun (WGS) entry which is preliminary data.</text>
</comment>
<dbReference type="CDD" id="cd18799">
    <property type="entry name" value="SF2_C_EcoAI-like"/>
    <property type="match status" value="1"/>
</dbReference>
<dbReference type="STRING" id="698492.A0A0E9N7X3"/>
<dbReference type="InterPro" id="IPR001650">
    <property type="entry name" value="Helicase_C-like"/>
</dbReference>
<keyword evidence="6" id="KW-1185">Reference proteome</keyword>
<accession>A0A0E9N7X3</accession>
<dbReference type="PROSITE" id="PS51192">
    <property type="entry name" value="HELICASE_ATP_BIND_1"/>
    <property type="match status" value="1"/>
</dbReference>
<dbReference type="GO" id="GO:0016787">
    <property type="term" value="F:hydrolase activity"/>
    <property type="evidence" value="ECO:0007669"/>
    <property type="project" value="InterPro"/>
</dbReference>
<dbReference type="CDD" id="cd18032">
    <property type="entry name" value="DEXHc_RE_I_III_res"/>
    <property type="match status" value="1"/>
</dbReference>
<reference evidence="5 6" key="2">
    <citation type="journal article" date="2014" name="J. Gen. Appl. Microbiol.">
        <title>The early diverging ascomycetous budding yeast Saitoella complicata has three histone deacetylases belonging to the Clr6, Hos2, and Rpd3 lineages.</title>
        <authorList>
            <person name="Nishida H."/>
            <person name="Matsumoto T."/>
            <person name="Kondo S."/>
            <person name="Hamamoto M."/>
            <person name="Yoshikawa H."/>
        </authorList>
    </citation>
    <scope>NUCLEOTIDE SEQUENCE [LARGE SCALE GENOMIC DNA]</scope>
    <source>
        <strain evidence="5 6">NRRL Y-17804</strain>
    </source>
</reference>
<dbReference type="PROSITE" id="PS51194">
    <property type="entry name" value="HELICASE_CTER"/>
    <property type="match status" value="1"/>
</dbReference>
<dbReference type="GO" id="GO:0070125">
    <property type="term" value="P:mitochondrial translational elongation"/>
    <property type="evidence" value="ECO:0007669"/>
    <property type="project" value="TreeGrafter"/>
</dbReference>
<dbReference type="GO" id="GO:0000403">
    <property type="term" value="F:Y-form DNA binding"/>
    <property type="evidence" value="ECO:0007669"/>
    <property type="project" value="TreeGrafter"/>
</dbReference>
<reference evidence="5 6" key="3">
    <citation type="journal article" date="2015" name="Genome Announc.">
        <title>Draft Genome Sequence of the Archiascomycetous Yeast Saitoella complicata.</title>
        <authorList>
            <person name="Yamauchi K."/>
            <person name="Kondo S."/>
            <person name="Hamamoto M."/>
            <person name="Takahashi Y."/>
            <person name="Ogura Y."/>
            <person name="Hayashi T."/>
            <person name="Nishida H."/>
        </authorList>
    </citation>
    <scope>NUCLEOTIDE SEQUENCE [LARGE SCALE GENOMIC DNA]</scope>
    <source>
        <strain evidence="5 6">NRRL Y-17804</strain>
    </source>
</reference>
<reference evidence="5 6" key="1">
    <citation type="journal article" date="2011" name="J. Gen. Appl. Microbiol.">
        <title>Draft genome sequencing of the enigmatic yeast Saitoella complicata.</title>
        <authorList>
            <person name="Nishida H."/>
            <person name="Hamamoto M."/>
            <person name="Sugiyama J."/>
        </authorList>
    </citation>
    <scope>NUCLEOTIDE SEQUENCE [LARGE SCALE GENOMIC DNA]</scope>
    <source>
        <strain evidence="5 6">NRRL Y-17804</strain>
    </source>
</reference>
<keyword evidence="1" id="KW-0347">Helicase</keyword>
<dbReference type="Pfam" id="PF00271">
    <property type="entry name" value="Helicase_C"/>
    <property type="match status" value="1"/>
</dbReference>
<dbReference type="SUPFAM" id="SSF52540">
    <property type="entry name" value="P-loop containing nucleoside triphosphate hydrolases"/>
    <property type="match status" value="1"/>
</dbReference>
<dbReference type="PANTHER" id="PTHR47396">
    <property type="entry name" value="TYPE I RESTRICTION ENZYME ECOKI R PROTEIN"/>
    <property type="match status" value="1"/>
</dbReference>
<sequence length="721" mass="80499">MRLWKCLRGSIPARVLQNPCRERYVRQLAQVASALRTSSDASLNSKDTPKRNAISLRPYQEECINVIVSNLQDGRRRLGVSLATGSGKTVIFTQLIERVPPLSPLATQTLILVHRRELVDQAAKHCMNTYPDKIVEIEMGDSAASGVADITVASVQSLVSQDRLMKFDPSRFKLILIDEAHHAAAPSYTRCLEHFGAATSDSTVNVVGVSATLSRVDGLALSSAMDHIVYHKDYIDMIGEKWLSDVKFTTVKSNADLTKVKDNPHGDYQVAALSRAVNTPLSNEITVRAWLDKAQGRKSTIVFCVDLAHVTDLTNTFRKHGIDARFVTNKTPLKERRQLVESFRRNEYSVLVNCGIFTEGTDIPNIDCVLLARPTKSRNLLVQMIGRGMRLSPGKADCHVIDMVGSFATGIVCVPTLFGLDPNELVDEASASELTQRGKEWAEEKELMDKAELEQTPEYLRLGSVTYTDYDHVDDLLGDVTDPHLRRITQLAWVYCGGHKHILSIARFGFLRVDRDEKTGLFYCTETRNLPMELGTPGSSRRVILSKPRTLFENVDGFENAIHAADTYVLNKASRVLCLRDASWRLAPATPEQVNLLNKHREPENALTVEGLTKGKAMDMITRWRHGFKSHLEKEMKKAAKAAKQSEKDRRIQDREAVLIGYFTAQLSLVQGCMVRYTDSKTPKSNTKGKGPFNPLKSSIQSTDRPPSFAVLSCLARIFFN</sequence>
<evidence type="ECO:0000256" key="1">
    <source>
        <dbReference type="ARBA" id="ARBA00022806"/>
    </source>
</evidence>
<keyword evidence="1" id="KW-0378">Hydrolase</keyword>
<evidence type="ECO:0000256" key="2">
    <source>
        <dbReference type="SAM" id="MobiDB-lite"/>
    </source>
</evidence>
<evidence type="ECO:0000259" key="3">
    <source>
        <dbReference type="PROSITE" id="PS51192"/>
    </source>
</evidence>